<dbReference type="PANTHER" id="PTHR43280">
    <property type="entry name" value="ARAC-FAMILY TRANSCRIPTIONAL REGULATOR"/>
    <property type="match status" value="1"/>
</dbReference>
<keyword evidence="1" id="KW-0805">Transcription regulation</keyword>
<dbReference type="GO" id="GO:0003700">
    <property type="term" value="F:DNA-binding transcription factor activity"/>
    <property type="evidence" value="ECO:0007669"/>
    <property type="project" value="InterPro"/>
</dbReference>
<protein>
    <submittedName>
        <fullName evidence="5">Helix-turn-helix domain-containing protein</fullName>
    </submittedName>
</protein>
<dbReference type="SMART" id="SM00342">
    <property type="entry name" value="HTH_ARAC"/>
    <property type="match status" value="1"/>
</dbReference>
<evidence type="ECO:0000259" key="4">
    <source>
        <dbReference type="PROSITE" id="PS01124"/>
    </source>
</evidence>
<reference evidence="5 6" key="1">
    <citation type="submission" date="2020-04" db="EMBL/GenBank/DDBJ databases">
        <title>MicrobeNet Type strains.</title>
        <authorList>
            <person name="Nicholson A.C."/>
        </authorList>
    </citation>
    <scope>NUCLEOTIDE SEQUENCE [LARGE SCALE GENOMIC DNA]</scope>
    <source>
        <strain evidence="5 6">CCUG 61472</strain>
    </source>
</reference>
<name>A0A7X6S321_9LACO</name>
<evidence type="ECO:0000256" key="2">
    <source>
        <dbReference type="ARBA" id="ARBA00023125"/>
    </source>
</evidence>
<dbReference type="SUPFAM" id="SSF46689">
    <property type="entry name" value="Homeodomain-like"/>
    <property type="match status" value="1"/>
</dbReference>
<keyword evidence="3" id="KW-0804">Transcription</keyword>
<dbReference type="PANTHER" id="PTHR43280:SF35">
    <property type="entry name" value="RESPONSE REGULATOR"/>
    <property type="match status" value="1"/>
</dbReference>
<dbReference type="EMBL" id="JAAXPN010000001">
    <property type="protein sequence ID" value="NKZ23706.1"/>
    <property type="molecule type" value="Genomic_DNA"/>
</dbReference>
<evidence type="ECO:0000313" key="6">
    <source>
        <dbReference type="Proteomes" id="UP000549765"/>
    </source>
</evidence>
<dbReference type="InterPro" id="IPR018060">
    <property type="entry name" value="HTH_AraC"/>
</dbReference>
<gene>
    <name evidence="5" type="ORF">HF964_02635</name>
</gene>
<evidence type="ECO:0000256" key="1">
    <source>
        <dbReference type="ARBA" id="ARBA00023015"/>
    </source>
</evidence>
<comment type="caution">
    <text evidence="5">The sequence shown here is derived from an EMBL/GenBank/DDBJ whole genome shotgun (WGS) entry which is preliminary data.</text>
</comment>
<organism evidence="5 6">
    <name type="scientific">Periweissella fabalis</name>
    <dbReference type="NCBI Taxonomy" id="1070421"/>
    <lineage>
        <taxon>Bacteria</taxon>
        <taxon>Bacillati</taxon>
        <taxon>Bacillota</taxon>
        <taxon>Bacilli</taxon>
        <taxon>Lactobacillales</taxon>
        <taxon>Lactobacillaceae</taxon>
        <taxon>Periweissella</taxon>
    </lineage>
</organism>
<feature type="domain" description="HTH araC/xylS-type" evidence="4">
    <location>
        <begin position="258"/>
        <end position="357"/>
    </location>
</feature>
<dbReference type="RefSeq" id="WP_168721490.1">
    <property type="nucleotide sequence ID" value="NZ_JAAXPN010000001.1"/>
</dbReference>
<dbReference type="InterPro" id="IPR009057">
    <property type="entry name" value="Homeodomain-like_sf"/>
</dbReference>
<evidence type="ECO:0000256" key="3">
    <source>
        <dbReference type="ARBA" id="ARBA00023163"/>
    </source>
</evidence>
<dbReference type="Proteomes" id="UP000549765">
    <property type="component" value="Unassembled WGS sequence"/>
</dbReference>
<keyword evidence="6" id="KW-1185">Reference proteome</keyword>
<dbReference type="PROSITE" id="PS01124">
    <property type="entry name" value="HTH_ARAC_FAMILY_2"/>
    <property type="match status" value="1"/>
</dbReference>
<keyword evidence="2" id="KW-0238">DNA-binding</keyword>
<evidence type="ECO:0000313" key="5">
    <source>
        <dbReference type="EMBL" id="NKZ23706.1"/>
    </source>
</evidence>
<dbReference type="GO" id="GO:0043565">
    <property type="term" value="F:sequence-specific DNA binding"/>
    <property type="evidence" value="ECO:0007669"/>
    <property type="project" value="InterPro"/>
</dbReference>
<dbReference type="AlphaFoldDB" id="A0A7X6S321"/>
<dbReference type="Gene3D" id="1.10.10.60">
    <property type="entry name" value="Homeodomain-like"/>
    <property type="match status" value="1"/>
</dbReference>
<accession>A0A7X6S321</accession>
<proteinExistence type="predicted"/>
<dbReference type="Pfam" id="PF12833">
    <property type="entry name" value="HTH_18"/>
    <property type="match status" value="1"/>
</dbReference>
<sequence length="390" mass="44504">MNKNRLQTLTLLGENLNFNYSTAVDLQTFFTPLNLEKHLQQVILDYFNDTTHTAICLLDRQTLHYIVKLDEYLILTPTKPQRNLHKATSGIVDQFQAVFKYILEAVFDTEINCNRVVTNQKIAATTPPLLVKQMPLLFNATSSKLLYNMFNDGLKSRDYAKCASIIRVIIFANRKSNAVYPTAESGKILSEKYMSVALIVIIGQLAIAAGLDASQIYSICDQFLTEIEAAHEHTNAFIDRFLLDVLATPEQAHQVEIGQFEQIVQTNIFTKLSTDDIAKQMHITPNQLRSIVKNDLKLTPVEYINQQKIYTSYSLLRMNTKLKTYEISEMLGFYDSSHFIKEFERVSGITPREYRKLIVTDPNKEAQLVPKPVTKRGRKPKVAVTVKTEL</sequence>